<dbReference type="AlphaFoldDB" id="A0A364NU56"/>
<gene>
    <name evidence="5" type="ORF">CU669_17420</name>
</gene>
<dbReference type="PANTHER" id="PTHR38340:SF1">
    <property type="entry name" value="S-LAYER PROTEIN"/>
    <property type="match status" value="1"/>
</dbReference>
<dbReference type="InterPro" id="IPR011049">
    <property type="entry name" value="Serralysin-like_metalloprot_C"/>
</dbReference>
<evidence type="ECO:0000256" key="3">
    <source>
        <dbReference type="SAM" id="MobiDB-lite"/>
    </source>
</evidence>
<dbReference type="PANTHER" id="PTHR38340">
    <property type="entry name" value="S-LAYER PROTEIN"/>
    <property type="match status" value="1"/>
</dbReference>
<name>A0A364NU56_9PROT</name>
<evidence type="ECO:0000313" key="6">
    <source>
        <dbReference type="Proteomes" id="UP000251075"/>
    </source>
</evidence>
<reference evidence="5 6" key="1">
    <citation type="submission" date="2017-11" db="EMBL/GenBank/DDBJ databases">
        <title>Draft genome sequence of magnetotactic bacterium Magnetospirillum kuznetsovii LBB-42.</title>
        <authorList>
            <person name="Grouzdev D.S."/>
            <person name="Rysina M.S."/>
            <person name="Baslerov R.V."/>
            <person name="Koziaeva V."/>
        </authorList>
    </citation>
    <scope>NUCLEOTIDE SEQUENCE [LARGE SCALE GENOMIC DNA]</scope>
    <source>
        <strain evidence="5 6">LBB-42</strain>
    </source>
</reference>
<keyword evidence="6" id="KW-1185">Reference proteome</keyword>
<comment type="caution">
    <text evidence="5">The sequence shown here is derived from an EMBL/GenBank/DDBJ whole genome shotgun (WGS) entry which is preliminary data.</text>
</comment>
<evidence type="ECO:0000259" key="4">
    <source>
        <dbReference type="Pfam" id="PF17892"/>
    </source>
</evidence>
<dbReference type="SUPFAM" id="SSF51120">
    <property type="entry name" value="beta-Roll"/>
    <property type="match status" value="5"/>
</dbReference>
<evidence type="ECO:0000313" key="5">
    <source>
        <dbReference type="EMBL" id="RAU20613.1"/>
    </source>
</evidence>
<dbReference type="PROSITE" id="PS00330">
    <property type="entry name" value="HEMOLYSIN_CALCIUM"/>
    <property type="match status" value="2"/>
</dbReference>
<dbReference type="InterPro" id="IPR001343">
    <property type="entry name" value="Hemolysn_Ca-bd"/>
</dbReference>
<organism evidence="5 6">
    <name type="scientific">Paramagnetospirillum kuznetsovii</name>
    <dbReference type="NCBI Taxonomy" id="2053833"/>
    <lineage>
        <taxon>Bacteria</taxon>
        <taxon>Pseudomonadati</taxon>
        <taxon>Pseudomonadota</taxon>
        <taxon>Alphaproteobacteria</taxon>
        <taxon>Rhodospirillales</taxon>
        <taxon>Magnetospirillaceae</taxon>
        <taxon>Paramagnetospirillum</taxon>
    </lineage>
</organism>
<dbReference type="GO" id="GO:0005509">
    <property type="term" value="F:calcium ion binding"/>
    <property type="evidence" value="ECO:0007669"/>
    <property type="project" value="InterPro"/>
</dbReference>
<dbReference type="Proteomes" id="UP000251075">
    <property type="component" value="Unassembled WGS sequence"/>
</dbReference>
<dbReference type="GO" id="GO:0005576">
    <property type="term" value="C:extracellular region"/>
    <property type="evidence" value="ECO:0007669"/>
    <property type="project" value="UniProtKB-SubCell"/>
</dbReference>
<dbReference type="Gene3D" id="2.60.40.3440">
    <property type="match status" value="1"/>
</dbReference>
<dbReference type="PRINTS" id="PR00313">
    <property type="entry name" value="CABNDNGRPT"/>
</dbReference>
<feature type="region of interest" description="Disordered" evidence="3">
    <location>
        <begin position="1"/>
        <end position="25"/>
    </location>
</feature>
<evidence type="ECO:0000256" key="2">
    <source>
        <dbReference type="ARBA" id="ARBA00022525"/>
    </source>
</evidence>
<dbReference type="Pfam" id="PF17892">
    <property type="entry name" value="Cadherin_5"/>
    <property type="match status" value="1"/>
</dbReference>
<sequence length="1054" mass="102815">MIDNTTHAASTDHVGGGTAGHVTAHDPAGGTLRYALQGGTLSVTGSGTLSTQATSHGTIAVNTATGDITFTPNSGAAAMVVGATAHEDATVIVTSSASGKSALASISADITGTNDTPSITGSVSLSGGTVDTTKTIAISTLVGNAVDPDTGETTLLTVTGTVTALHGTAGISGSDVIYTPDSGYTGADTLTYSVADSHGATVTDTASLTIASAPAPLAQSGATLSVTSAATLSDSDLTGFSGITTLTFGTFAGTQGATMGAGAEASGIAIVDASAAPGTVKIDASSYSQAVTITTGSGSDTLTGGSGNDTLSGGAGLDSFIGGAGNDVIHVVHSNDPLIDGGLGAADVLSIDATNFDDINYADNQITNVEIINITNATSAGGWFKVDNQTEGFTINVTSTQNVTIEGSAGNDVINGGNAGEYLWGYYGDDIIAGGGGNNTIDGDSGTDIATYDAMTSGVTATITGSAISVVHDTSNTDTISNVEILVGSTHNDSFSTNGTAAGTIIGDGGTDSFTLTGTVTANQIIDATGGNGTLTMSIADRSAASVITDVAWNGSDIAMTTSGGGTITLVGNAANTIVGSQGHTEIIVDASGANTAGQGYMVVGNSSDTVLVGNTGDDTLVWHSSGVTSSSMDGISGSDTANFRAATTAITASLINGSGTATIGGTSTITLSNMDAIEGGSGNDSLTGDGWLQGGGGDNTLTGYSGAGTASYQDQLYAVTVDLTNGTATHGSGGTNTDTLSGLFSVVGSDFNDTITGSAGNDTITGGIGADHLTGNGGADLFVYTDPSQSLNALTSRDTITDFATGTDHIRLSLSGTHVDVSTFDDSAATYNLGQAGLAGGGVVGDGFYSSLDDALYIYVHGNSTAIGTDGGYVIGSTNAIAASDLQFVITGTSGADTLVGGAGNDTISGAAGDDTLTAGKGGSSLTGGDGADVFGLNNSSGVVSSTITDYASGTDSLSLSNAQFGLGSSGTLTDGGTGNYAESASAMTGTAQNFSGGTATVAGIVAIDNGSNTEVWYTADIHAADTTNSHQVATLNNVNTTALDSTQFHLTV</sequence>
<accession>A0A364NU56</accession>
<dbReference type="Pfam" id="PF00353">
    <property type="entry name" value="HemolysinCabind"/>
    <property type="match status" value="6"/>
</dbReference>
<dbReference type="Gene3D" id="2.150.10.10">
    <property type="entry name" value="Serralysin-like metalloprotease, C-terminal"/>
    <property type="match status" value="3"/>
</dbReference>
<proteinExistence type="predicted"/>
<dbReference type="InterPro" id="IPR018511">
    <property type="entry name" value="Hemolysin-typ_Ca-bd_CS"/>
</dbReference>
<dbReference type="InterPro" id="IPR050557">
    <property type="entry name" value="RTX_toxin/Mannuronan_C5-epim"/>
</dbReference>
<feature type="domain" description="Cadherin-like" evidence="4">
    <location>
        <begin position="113"/>
        <end position="210"/>
    </location>
</feature>
<dbReference type="InterPro" id="IPR041690">
    <property type="entry name" value="Cadherin_5"/>
</dbReference>
<evidence type="ECO:0000256" key="1">
    <source>
        <dbReference type="ARBA" id="ARBA00004613"/>
    </source>
</evidence>
<dbReference type="EMBL" id="PGTO01000019">
    <property type="protein sequence ID" value="RAU20613.1"/>
    <property type="molecule type" value="Genomic_DNA"/>
</dbReference>
<comment type="subcellular location">
    <subcellularLocation>
        <location evidence="1">Secreted</location>
    </subcellularLocation>
</comment>
<keyword evidence="2" id="KW-0964">Secreted</keyword>
<protein>
    <recommendedName>
        <fullName evidence="4">Cadherin-like domain-containing protein</fullName>
    </recommendedName>
</protein>